<evidence type="ECO:0000256" key="4">
    <source>
        <dbReference type="ARBA" id="ARBA00022475"/>
    </source>
</evidence>
<comment type="similarity">
    <text evidence="2">Belongs to the binding-protein-dependent transport system permease family. CysTW subfamily.</text>
</comment>
<dbReference type="InterPro" id="IPR035906">
    <property type="entry name" value="MetI-like_sf"/>
</dbReference>
<evidence type="ECO:0000256" key="3">
    <source>
        <dbReference type="ARBA" id="ARBA00022448"/>
    </source>
</evidence>
<dbReference type="SUPFAM" id="SSF161098">
    <property type="entry name" value="MetI-like"/>
    <property type="match status" value="1"/>
</dbReference>
<dbReference type="GO" id="GO:0005886">
    <property type="term" value="C:plasma membrane"/>
    <property type="evidence" value="ECO:0007669"/>
    <property type="project" value="UniProtKB-SubCell"/>
</dbReference>
<accession>A0A839ZD07</accession>
<protein>
    <submittedName>
        <fullName evidence="10">Putative spermidine/putrescine transport system permease protein/spermidine/putrescine transport system permease protein</fullName>
    </submittedName>
</protein>
<organism evidence="10 11">
    <name type="scientific">Ancylobacter tetraedralis</name>
    <dbReference type="NCBI Taxonomy" id="217068"/>
    <lineage>
        <taxon>Bacteria</taxon>
        <taxon>Pseudomonadati</taxon>
        <taxon>Pseudomonadota</taxon>
        <taxon>Alphaproteobacteria</taxon>
        <taxon>Hyphomicrobiales</taxon>
        <taxon>Xanthobacteraceae</taxon>
        <taxon>Ancylobacter</taxon>
    </lineage>
</organism>
<evidence type="ECO:0000256" key="6">
    <source>
        <dbReference type="ARBA" id="ARBA00022989"/>
    </source>
</evidence>
<comment type="caution">
    <text evidence="10">The sequence shown here is derived from an EMBL/GenBank/DDBJ whole genome shotgun (WGS) entry which is preliminary data.</text>
</comment>
<dbReference type="AlphaFoldDB" id="A0A839ZD07"/>
<name>A0A839ZD07_9HYPH</name>
<dbReference type="CDD" id="cd06261">
    <property type="entry name" value="TM_PBP2"/>
    <property type="match status" value="1"/>
</dbReference>
<evidence type="ECO:0000313" key="10">
    <source>
        <dbReference type="EMBL" id="MBB3772555.1"/>
    </source>
</evidence>
<dbReference type="EMBL" id="JACICD010000006">
    <property type="protein sequence ID" value="MBB3772555.1"/>
    <property type="molecule type" value="Genomic_DNA"/>
</dbReference>
<evidence type="ECO:0000256" key="2">
    <source>
        <dbReference type="ARBA" id="ARBA00007069"/>
    </source>
</evidence>
<keyword evidence="6 8" id="KW-1133">Transmembrane helix</keyword>
<dbReference type="PANTHER" id="PTHR43848">
    <property type="entry name" value="PUTRESCINE TRANSPORT SYSTEM PERMEASE PROTEIN POTI"/>
    <property type="match status" value="1"/>
</dbReference>
<evidence type="ECO:0000256" key="7">
    <source>
        <dbReference type="ARBA" id="ARBA00023136"/>
    </source>
</evidence>
<evidence type="ECO:0000313" key="11">
    <source>
        <dbReference type="Proteomes" id="UP000533469"/>
    </source>
</evidence>
<keyword evidence="5 8" id="KW-0812">Transmembrane</keyword>
<keyword evidence="3 8" id="KW-0813">Transport</keyword>
<gene>
    <name evidence="10" type="ORF">FHS55_003176</name>
</gene>
<evidence type="ECO:0000259" key="9">
    <source>
        <dbReference type="PROSITE" id="PS50928"/>
    </source>
</evidence>
<proteinExistence type="inferred from homology"/>
<evidence type="ECO:0000256" key="5">
    <source>
        <dbReference type="ARBA" id="ARBA00022692"/>
    </source>
</evidence>
<feature type="transmembrane region" description="Helical" evidence="8">
    <location>
        <begin position="12"/>
        <end position="39"/>
    </location>
</feature>
<keyword evidence="4" id="KW-1003">Cell membrane</keyword>
<feature type="transmembrane region" description="Helical" evidence="8">
    <location>
        <begin position="64"/>
        <end position="94"/>
    </location>
</feature>
<evidence type="ECO:0000256" key="8">
    <source>
        <dbReference type="RuleBase" id="RU363032"/>
    </source>
</evidence>
<feature type="domain" description="ABC transmembrane type-1" evidence="9">
    <location>
        <begin position="68"/>
        <end position="255"/>
    </location>
</feature>
<dbReference type="PANTHER" id="PTHR43848:SF2">
    <property type="entry name" value="PUTRESCINE TRANSPORT SYSTEM PERMEASE PROTEIN POTI"/>
    <property type="match status" value="1"/>
</dbReference>
<dbReference type="RefSeq" id="WP_183190724.1">
    <property type="nucleotide sequence ID" value="NZ_JACICD010000006.1"/>
</dbReference>
<feature type="transmembrane region" description="Helical" evidence="8">
    <location>
        <begin position="237"/>
        <end position="258"/>
    </location>
</feature>
<dbReference type="Gene3D" id="1.10.3720.10">
    <property type="entry name" value="MetI-like"/>
    <property type="match status" value="1"/>
</dbReference>
<dbReference type="Proteomes" id="UP000533469">
    <property type="component" value="Unassembled WGS sequence"/>
</dbReference>
<dbReference type="GO" id="GO:0055085">
    <property type="term" value="P:transmembrane transport"/>
    <property type="evidence" value="ECO:0007669"/>
    <property type="project" value="InterPro"/>
</dbReference>
<reference evidence="10 11" key="1">
    <citation type="submission" date="2020-08" db="EMBL/GenBank/DDBJ databases">
        <title>Genomic Encyclopedia of Type Strains, Phase IV (KMG-IV): sequencing the most valuable type-strain genomes for metagenomic binning, comparative biology and taxonomic classification.</title>
        <authorList>
            <person name="Goeker M."/>
        </authorList>
    </citation>
    <scope>NUCLEOTIDE SEQUENCE [LARGE SCALE GENOMIC DNA]</scope>
    <source>
        <strain evidence="10 11">DSM 5895</strain>
    </source>
</reference>
<evidence type="ECO:0000256" key="1">
    <source>
        <dbReference type="ARBA" id="ARBA00004651"/>
    </source>
</evidence>
<feature type="transmembrane region" description="Helical" evidence="8">
    <location>
        <begin position="106"/>
        <end position="126"/>
    </location>
</feature>
<dbReference type="Pfam" id="PF00528">
    <property type="entry name" value="BPD_transp_1"/>
    <property type="match status" value="1"/>
</dbReference>
<feature type="transmembrane region" description="Helical" evidence="8">
    <location>
        <begin position="192"/>
        <end position="217"/>
    </location>
</feature>
<comment type="subcellular location">
    <subcellularLocation>
        <location evidence="1 8">Cell membrane</location>
        <topology evidence="1 8">Multi-pass membrane protein</topology>
    </subcellularLocation>
</comment>
<dbReference type="InterPro" id="IPR000515">
    <property type="entry name" value="MetI-like"/>
</dbReference>
<keyword evidence="11" id="KW-1185">Reference proteome</keyword>
<dbReference type="InterPro" id="IPR051789">
    <property type="entry name" value="Bact_Polyamine_Transport"/>
</dbReference>
<dbReference type="PROSITE" id="PS50928">
    <property type="entry name" value="ABC_TM1"/>
    <property type="match status" value="1"/>
</dbReference>
<keyword evidence="7 8" id="KW-0472">Membrane</keyword>
<feature type="transmembrane region" description="Helical" evidence="8">
    <location>
        <begin position="132"/>
        <end position="152"/>
    </location>
</feature>
<sequence length="267" mass="28443">MKQKAPLIDALLGLIAMAGLIALYAPLVAVAALSFFQILRVRGVMGFAPFSLEPYVALIANGEILAALATSLIVAVVASLASLVLALMFAFYFVSARRGFGLMMQVMVFLPFLLPPIITGLSLLIAFREIEFSRGLATIIVGHIVFIVPVVYRTVLVRLQLLGGSLTEASLDLGASQAQTLIHVILPQMRPALISGVLLAFAISFDETLITLFVAGSETTLPIRLWAMMRVGFVPEINALATLILVFTAVITVAIGLLQRSPAGHAS</sequence>